<evidence type="ECO:0000313" key="7">
    <source>
        <dbReference type="EMBL" id="CAF1081201.1"/>
    </source>
</evidence>
<dbReference type="AlphaFoldDB" id="A0A814MNW3"/>
<dbReference type="InterPro" id="IPR000743">
    <property type="entry name" value="Glyco_hydro_28"/>
</dbReference>
<dbReference type="GO" id="GO:0005975">
    <property type="term" value="P:carbohydrate metabolic process"/>
    <property type="evidence" value="ECO:0007669"/>
    <property type="project" value="InterPro"/>
</dbReference>
<dbReference type="Proteomes" id="UP000663832">
    <property type="component" value="Unassembled WGS sequence"/>
</dbReference>
<keyword evidence="5" id="KW-0812">Transmembrane</keyword>
<dbReference type="Proteomes" id="UP000663877">
    <property type="component" value="Unassembled WGS sequence"/>
</dbReference>
<keyword evidence="9" id="KW-1185">Reference proteome</keyword>
<evidence type="ECO:0000256" key="3">
    <source>
        <dbReference type="ARBA" id="ARBA00023295"/>
    </source>
</evidence>
<evidence type="ECO:0000256" key="6">
    <source>
        <dbReference type="SAM" id="SignalP"/>
    </source>
</evidence>
<dbReference type="Pfam" id="PF00295">
    <property type="entry name" value="Glyco_hydro_28"/>
    <property type="match status" value="1"/>
</dbReference>
<organism evidence="7 10">
    <name type="scientific">Adineta steineri</name>
    <dbReference type="NCBI Taxonomy" id="433720"/>
    <lineage>
        <taxon>Eukaryota</taxon>
        <taxon>Metazoa</taxon>
        <taxon>Spiralia</taxon>
        <taxon>Gnathifera</taxon>
        <taxon>Rotifera</taxon>
        <taxon>Eurotatoria</taxon>
        <taxon>Bdelloidea</taxon>
        <taxon>Adinetida</taxon>
        <taxon>Adinetidae</taxon>
        <taxon>Adineta</taxon>
    </lineage>
</organism>
<comment type="caution">
    <text evidence="7">The sequence shown here is derived from an EMBL/GenBank/DDBJ whole genome shotgun (WGS) entry which is preliminary data.</text>
</comment>
<evidence type="ECO:0000313" key="8">
    <source>
        <dbReference type="EMBL" id="CAF1608084.1"/>
    </source>
</evidence>
<gene>
    <name evidence="7" type="ORF">BJG266_LOCUS20270</name>
    <name evidence="8" type="ORF">QVE165_LOCUS53638</name>
</gene>
<feature type="chain" id="PRO_5036225285" evidence="6">
    <location>
        <begin position="21"/>
        <end position="501"/>
    </location>
</feature>
<evidence type="ECO:0000313" key="9">
    <source>
        <dbReference type="Proteomes" id="UP000663832"/>
    </source>
</evidence>
<sequence length="501" mass="56184">MRIFLFVSYIIVVASHLITAQGVAVFNILDDGAIGDGTTDNTQSIRHTLIRAADYNLPSIVLVPAGDFLTGSLQIPSNVSLHLASNAILRASDNASLYSCVPSITTDTGPCDYPFLLVDHAHNVYLEGEGRIDGGANSPPGHLVRDYKESSNMLIPIEWNLPNCSGYSCRPKLLVVRNSSSVNLINITITNSPLWTITIVESDHILFDNVTIMGDRRWPNNDGIDLINSRHVIIRNSNIIAGDDCIAIISHGPSSMFNITVENMNLQSTSAGIKVSAYDRNSTGNMYDMIFRNVRITDTNRGLCVAPRWGSNIISNLLFEHMNIETRFFGLDWWGSAEPIYVTGLSTNADQLWTGMLKNITFRNIIAKGEQGFIVRGNTSILENIHFENISLTIARWSNVTEHPAHDYRPSQEPQMAWAKVDGIFAMDIDKFYLQDINIDYQQPRQSYYGQCLNLSNITQMVQNNIQCQNIDYFISGQNSIEKLHMIYLFISLAFFYYFIL</sequence>
<dbReference type="InterPro" id="IPR006626">
    <property type="entry name" value="PbH1"/>
</dbReference>
<keyword evidence="6" id="KW-0732">Signal</keyword>
<dbReference type="SMART" id="SM00710">
    <property type="entry name" value="PbH1"/>
    <property type="match status" value="4"/>
</dbReference>
<evidence type="ECO:0000256" key="5">
    <source>
        <dbReference type="SAM" id="Phobius"/>
    </source>
</evidence>
<proteinExistence type="inferred from homology"/>
<dbReference type="EMBL" id="CAJNOM010001443">
    <property type="protein sequence ID" value="CAF1608084.1"/>
    <property type="molecule type" value="Genomic_DNA"/>
</dbReference>
<dbReference type="PANTHER" id="PTHR31339">
    <property type="entry name" value="PECTIN LYASE-RELATED"/>
    <property type="match status" value="1"/>
</dbReference>
<dbReference type="SUPFAM" id="SSF51126">
    <property type="entry name" value="Pectin lyase-like"/>
    <property type="match status" value="1"/>
</dbReference>
<dbReference type="Gene3D" id="2.160.20.10">
    <property type="entry name" value="Single-stranded right-handed beta-helix, Pectin lyase-like"/>
    <property type="match status" value="1"/>
</dbReference>
<dbReference type="InterPro" id="IPR012334">
    <property type="entry name" value="Pectin_lyas_fold"/>
</dbReference>
<protein>
    <submittedName>
        <fullName evidence="7">Uncharacterized protein</fullName>
    </submittedName>
</protein>
<dbReference type="OrthoDB" id="187139at2759"/>
<dbReference type="EMBL" id="CAJNOI010000114">
    <property type="protein sequence ID" value="CAF1081201.1"/>
    <property type="molecule type" value="Genomic_DNA"/>
</dbReference>
<keyword evidence="5" id="KW-1133">Transmembrane helix</keyword>
<evidence type="ECO:0000256" key="4">
    <source>
        <dbReference type="RuleBase" id="RU361169"/>
    </source>
</evidence>
<feature type="signal peptide" evidence="6">
    <location>
        <begin position="1"/>
        <end position="20"/>
    </location>
</feature>
<comment type="similarity">
    <text evidence="1 4">Belongs to the glycosyl hydrolase 28 family.</text>
</comment>
<feature type="transmembrane region" description="Helical" evidence="5">
    <location>
        <begin position="484"/>
        <end position="500"/>
    </location>
</feature>
<keyword evidence="2 4" id="KW-0378">Hydrolase</keyword>
<name>A0A814MNW3_9BILA</name>
<evidence type="ECO:0000256" key="2">
    <source>
        <dbReference type="ARBA" id="ARBA00022801"/>
    </source>
</evidence>
<accession>A0A814MNW3</accession>
<keyword evidence="5" id="KW-0472">Membrane</keyword>
<dbReference type="PANTHER" id="PTHR31339:SF9">
    <property type="entry name" value="PLASMIN AND FIBRONECTIN-BINDING PROTEIN A"/>
    <property type="match status" value="1"/>
</dbReference>
<keyword evidence="3 4" id="KW-0326">Glycosidase</keyword>
<dbReference type="InterPro" id="IPR051801">
    <property type="entry name" value="GH28_Enzymes"/>
</dbReference>
<reference evidence="7" key="1">
    <citation type="submission" date="2021-02" db="EMBL/GenBank/DDBJ databases">
        <authorList>
            <person name="Nowell W R."/>
        </authorList>
    </citation>
    <scope>NUCLEOTIDE SEQUENCE</scope>
</reference>
<evidence type="ECO:0000313" key="10">
    <source>
        <dbReference type="Proteomes" id="UP000663877"/>
    </source>
</evidence>
<evidence type="ECO:0000256" key="1">
    <source>
        <dbReference type="ARBA" id="ARBA00008834"/>
    </source>
</evidence>
<dbReference type="GO" id="GO:0004650">
    <property type="term" value="F:polygalacturonase activity"/>
    <property type="evidence" value="ECO:0007669"/>
    <property type="project" value="InterPro"/>
</dbReference>
<dbReference type="InterPro" id="IPR011050">
    <property type="entry name" value="Pectin_lyase_fold/virulence"/>
</dbReference>